<evidence type="ECO:0000256" key="3">
    <source>
        <dbReference type="ARBA" id="ARBA00007090"/>
    </source>
</evidence>
<keyword evidence="18" id="KW-1133">Transmembrane helix</keyword>
<keyword evidence="21" id="KW-0511">Multifunctional enzyme</keyword>
<keyword evidence="19" id="KW-0472">Membrane</keyword>
<evidence type="ECO:0000256" key="22">
    <source>
        <dbReference type="ARBA" id="ARBA00023316"/>
    </source>
</evidence>
<feature type="domain" description="Glycosyl transferase family 51" evidence="28">
    <location>
        <begin position="36"/>
        <end position="213"/>
    </location>
</feature>
<dbReference type="EC" id="2.4.99.28" evidence="24"/>
<dbReference type="Gene3D" id="1.10.3810.10">
    <property type="entry name" value="Biosynthetic peptidoglycan transglycosylase-like"/>
    <property type="match status" value="1"/>
</dbReference>
<dbReference type="InterPro" id="IPR050396">
    <property type="entry name" value="Glycosyltr_51/Transpeptidase"/>
</dbReference>
<comment type="subcellular location">
    <subcellularLocation>
        <location evidence="1">Cell inner membrane</location>
        <topology evidence="1">Single-pass type II membrane protein</topology>
    </subcellularLocation>
</comment>
<feature type="domain" description="Penicillin-binding protein OB-like" evidence="29">
    <location>
        <begin position="334"/>
        <end position="407"/>
    </location>
</feature>
<evidence type="ECO:0000256" key="10">
    <source>
        <dbReference type="ARBA" id="ARBA00022670"/>
    </source>
</evidence>
<keyword evidence="16" id="KW-0735">Signal-anchor</keyword>
<evidence type="ECO:0000256" key="21">
    <source>
        <dbReference type="ARBA" id="ARBA00023268"/>
    </source>
</evidence>
<dbReference type="EC" id="3.4.16.4" evidence="5"/>
<keyword evidence="11" id="KW-0328">Glycosyltransferase</keyword>
<evidence type="ECO:0000256" key="16">
    <source>
        <dbReference type="ARBA" id="ARBA00022968"/>
    </source>
</evidence>
<dbReference type="InterPro" id="IPR036950">
    <property type="entry name" value="PBP_transglycosylase"/>
</dbReference>
<feature type="compositionally biased region" description="Basic and acidic residues" evidence="26">
    <location>
        <begin position="758"/>
        <end position="772"/>
    </location>
</feature>
<proteinExistence type="inferred from homology"/>
<evidence type="ECO:0000256" key="6">
    <source>
        <dbReference type="ARBA" id="ARBA00018638"/>
    </source>
</evidence>
<dbReference type="InterPro" id="IPR012338">
    <property type="entry name" value="Beta-lactam/transpept-like"/>
</dbReference>
<dbReference type="InterPro" id="IPR031376">
    <property type="entry name" value="PCB_OB"/>
</dbReference>
<comment type="caution">
    <text evidence="30">The sequence shown here is derived from an EMBL/GenBank/DDBJ whole genome shotgun (WGS) entry which is preliminary data.</text>
</comment>
<dbReference type="PANTHER" id="PTHR32282:SF27">
    <property type="entry name" value="PENICILLIN-BINDING PROTEIN 1A"/>
    <property type="match status" value="1"/>
</dbReference>
<evidence type="ECO:0000256" key="7">
    <source>
        <dbReference type="ARBA" id="ARBA00022475"/>
    </source>
</evidence>
<evidence type="ECO:0000256" key="15">
    <source>
        <dbReference type="ARBA" id="ARBA00022960"/>
    </source>
</evidence>
<feature type="domain" description="Penicillin-binding protein transpeptidase" evidence="27">
    <location>
        <begin position="409"/>
        <end position="703"/>
    </location>
</feature>
<organism evidence="30 31">
    <name type="scientific">Sphingomonas alba</name>
    <dbReference type="NCBI Taxonomy" id="2908208"/>
    <lineage>
        <taxon>Bacteria</taxon>
        <taxon>Pseudomonadati</taxon>
        <taxon>Pseudomonadota</taxon>
        <taxon>Alphaproteobacteria</taxon>
        <taxon>Sphingomonadales</taxon>
        <taxon>Sphingomonadaceae</taxon>
        <taxon>Sphingomonas</taxon>
    </lineage>
</organism>
<evidence type="ECO:0000256" key="18">
    <source>
        <dbReference type="ARBA" id="ARBA00022989"/>
    </source>
</evidence>
<dbReference type="NCBIfam" id="TIGR02074">
    <property type="entry name" value="PBP_1a_fam"/>
    <property type="match status" value="1"/>
</dbReference>
<dbReference type="Pfam" id="PF00912">
    <property type="entry name" value="Transgly"/>
    <property type="match status" value="1"/>
</dbReference>
<evidence type="ECO:0000256" key="19">
    <source>
        <dbReference type="ARBA" id="ARBA00023136"/>
    </source>
</evidence>
<protein>
    <recommendedName>
        <fullName evidence="6">Penicillin-binding protein 1A</fullName>
        <ecNumber evidence="24">2.4.99.28</ecNumber>
        <ecNumber evidence="5">3.4.16.4</ecNumber>
    </recommendedName>
</protein>
<evidence type="ECO:0000256" key="25">
    <source>
        <dbReference type="ARBA" id="ARBA00049902"/>
    </source>
</evidence>
<evidence type="ECO:0000256" key="5">
    <source>
        <dbReference type="ARBA" id="ARBA00012448"/>
    </source>
</evidence>
<evidence type="ECO:0000256" key="14">
    <source>
        <dbReference type="ARBA" id="ARBA00022801"/>
    </source>
</evidence>
<keyword evidence="22" id="KW-0961">Cell wall biogenesis/degradation</keyword>
<keyword evidence="14" id="KW-0378">Hydrolase</keyword>
<feature type="region of interest" description="Disordered" evidence="26">
    <location>
        <begin position="752"/>
        <end position="805"/>
    </location>
</feature>
<keyword evidence="31" id="KW-1185">Reference proteome</keyword>
<evidence type="ECO:0000256" key="11">
    <source>
        <dbReference type="ARBA" id="ARBA00022676"/>
    </source>
</evidence>
<reference evidence="30" key="1">
    <citation type="submission" date="2022-05" db="EMBL/GenBank/DDBJ databases">
        <authorList>
            <person name="Jo J.-H."/>
            <person name="Im W.-T."/>
        </authorList>
    </citation>
    <scope>NUCLEOTIDE SEQUENCE</scope>
    <source>
        <strain evidence="30">SE158</strain>
    </source>
</reference>
<dbReference type="InterPro" id="IPR001460">
    <property type="entry name" value="PCN-bd_Tpept"/>
</dbReference>
<evidence type="ECO:0000313" key="31">
    <source>
        <dbReference type="Proteomes" id="UP001165363"/>
    </source>
</evidence>
<keyword evidence="13" id="KW-0812">Transmembrane</keyword>
<evidence type="ECO:0000256" key="26">
    <source>
        <dbReference type="SAM" id="MobiDB-lite"/>
    </source>
</evidence>
<keyword evidence="20" id="KW-0046">Antibiotic resistance</keyword>
<keyword evidence="7" id="KW-1003">Cell membrane</keyword>
<dbReference type="InterPro" id="IPR001264">
    <property type="entry name" value="Glyco_trans_51"/>
</dbReference>
<evidence type="ECO:0000259" key="29">
    <source>
        <dbReference type="Pfam" id="PF17092"/>
    </source>
</evidence>
<dbReference type="Proteomes" id="UP001165363">
    <property type="component" value="Unassembled WGS sequence"/>
</dbReference>
<evidence type="ECO:0000256" key="1">
    <source>
        <dbReference type="ARBA" id="ARBA00004249"/>
    </source>
</evidence>
<dbReference type="InterPro" id="IPR023346">
    <property type="entry name" value="Lysozyme-like_dom_sf"/>
</dbReference>
<keyword evidence="10" id="KW-0645">Protease</keyword>
<comment type="similarity">
    <text evidence="4">In the N-terminal section; belongs to the glycosyltransferase 51 family.</text>
</comment>
<gene>
    <name evidence="30" type="ORF">LZ536_04655</name>
</gene>
<evidence type="ECO:0000256" key="13">
    <source>
        <dbReference type="ARBA" id="ARBA00022692"/>
    </source>
</evidence>
<dbReference type="Gene3D" id="3.40.710.10">
    <property type="entry name" value="DD-peptidase/beta-lactamase superfamily"/>
    <property type="match status" value="1"/>
</dbReference>
<keyword evidence="12" id="KW-0808">Transferase</keyword>
<dbReference type="PANTHER" id="PTHR32282">
    <property type="entry name" value="BINDING PROTEIN TRANSPEPTIDASE, PUTATIVE-RELATED"/>
    <property type="match status" value="1"/>
</dbReference>
<accession>A0ABT0RKS0</accession>
<evidence type="ECO:0000256" key="17">
    <source>
        <dbReference type="ARBA" id="ARBA00022984"/>
    </source>
</evidence>
<evidence type="ECO:0000256" key="20">
    <source>
        <dbReference type="ARBA" id="ARBA00023251"/>
    </source>
</evidence>
<keyword evidence="9" id="KW-0121">Carboxypeptidase</keyword>
<evidence type="ECO:0000256" key="2">
    <source>
        <dbReference type="ARBA" id="ARBA00004752"/>
    </source>
</evidence>
<dbReference type="SUPFAM" id="SSF56601">
    <property type="entry name" value="beta-lactamase/transpeptidase-like"/>
    <property type="match status" value="1"/>
</dbReference>
<evidence type="ECO:0000256" key="12">
    <source>
        <dbReference type="ARBA" id="ARBA00022679"/>
    </source>
</evidence>
<evidence type="ECO:0000313" key="30">
    <source>
        <dbReference type="EMBL" id="MCL6683195.1"/>
    </source>
</evidence>
<evidence type="ECO:0000259" key="27">
    <source>
        <dbReference type="Pfam" id="PF00905"/>
    </source>
</evidence>
<dbReference type="Pfam" id="PF17092">
    <property type="entry name" value="PCB_OB"/>
    <property type="match status" value="1"/>
</dbReference>
<evidence type="ECO:0000256" key="24">
    <source>
        <dbReference type="ARBA" id="ARBA00044770"/>
    </source>
</evidence>
<dbReference type="SUPFAM" id="SSF53955">
    <property type="entry name" value="Lysozyme-like"/>
    <property type="match status" value="1"/>
</dbReference>
<evidence type="ECO:0000256" key="8">
    <source>
        <dbReference type="ARBA" id="ARBA00022519"/>
    </source>
</evidence>
<keyword evidence="15" id="KW-0133">Cell shape</keyword>
<comment type="pathway">
    <text evidence="2">Cell wall biogenesis; peptidoglycan biosynthesis.</text>
</comment>
<comment type="catalytic activity">
    <reaction evidence="23">
        <text>Preferential cleavage: (Ac)2-L-Lys-D-Ala-|-D-Ala. Also transpeptidation of peptidyl-alanyl moieties that are N-acyl substituents of D-alanine.</text>
        <dbReference type="EC" id="3.4.16.4"/>
    </reaction>
</comment>
<keyword evidence="8" id="KW-0997">Cell inner membrane</keyword>
<comment type="similarity">
    <text evidence="3">In the C-terminal section; belongs to the transpeptidase family.</text>
</comment>
<keyword evidence="17" id="KW-0573">Peptidoglycan synthesis</keyword>
<name>A0ABT0RKS0_9SPHN</name>
<comment type="catalytic activity">
    <reaction evidence="25">
        <text>[GlcNAc-(1-&gt;4)-Mur2Ac(oyl-L-Ala-gamma-D-Glu-L-Lys-D-Ala-D-Ala)](n)-di-trans,octa-cis-undecaprenyl diphosphate + beta-D-GlcNAc-(1-&gt;4)-Mur2Ac(oyl-L-Ala-gamma-D-Glu-L-Lys-D-Ala-D-Ala)-di-trans,octa-cis-undecaprenyl diphosphate = [GlcNAc-(1-&gt;4)-Mur2Ac(oyl-L-Ala-gamma-D-Glu-L-Lys-D-Ala-D-Ala)](n+1)-di-trans,octa-cis-undecaprenyl diphosphate + di-trans,octa-cis-undecaprenyl diphosphate + H(+)</text>
        <dbReference type="Rhea" id="RHEA:23708"/>
        <dbReference type="Rhea" id="RHEA-COMP:9602"/>
        <dbReference type="Rhea" id="RHEA-COMP:9603"/>
        <dbReference type="ChEBI" id="CHEBI:15378"/>
        <dbReference type="ChEBI" id="CHEBI:58405"/>
        <dbReference type="ChEBI" id="CHEBI:60033"/>
        <dbReference type="ChEBI" id="CHEBI:78435"/>
        <dbReference type="EC" id="2.4.99.28"/>
    </reaction>
</comment>
<evidence type="ECO:0000256" key="9">
    <source>
        <dbReference type="ARBA" id="ARBA00022645"/>
    </source>
</evidence>
<dbReference type="Pfam" id="PF00905">
    <property type="entry name" value="Transpeptidase"/>
    <property type="match status" value="1"/>
</dbReference>
<evidence type="ECO:0000256" key="4">
    <source>
        <dbReference type="ARBA" id="ARBA00007739"/>
    </source>
</evidence>
<dbReference type="EMBL" id="JAMGBD010000001">
    <property type="protein sequence ID" value="MCL6683195.1"/>
    <property type="molecule type" value="Genomic_DNA"/>
</dbReference>
<evidence type="ECO:0000259" key="28">
    <source>
        <dbReference type="Pfam" id="PF00912"/>
    </source>
</evidence>
<evidence type="ECO:0000256" key="23">
    <source>
        <dbReference type="ARBA" id="ARBA00034000"/>
    </source>
</evidence>
<sequence>MALSVIWAYFASGLPSSEKLLAYQPSLPSNVRGYDGNPVQTFARERRVELSYDEYPPLVVHAFISAEDKTFFQHGGIDYPGLIGAVFDYGRKQVTGGRARGGSTITQQVAKYLLQDSSYSIGRKVREAILAFRLESTLSKQQILEIYLNSIFLGRNAYGVQAASRAYFDKDVGDLTLPEAAYLAILPKAPSSYDPIRQTERALARRNYVLREMSKNGYITEDQWKSAAASPLGTIRYGSNEKFRQMGGYFMEDVRRDLIRRYGEKAEDGPNSVYAGGLWVRTSMVPVMQDAAANALREGLARFDGGRGWQDTGLSIDINGDWKVPLSLAALGTGFPDWKKAVVLSKSGNEATIGFQNGATGTLDASNAQQPKRGVGGAAFGFLRPGMIIIVKETGPNNYALRSIPEVGGGFVAEEVHTGRVLAMQGGFDVVGSSYNRATQALRQPGSAFKPIVYSTALENGMTPASIVVDAPFCVWQGAGLGNKCFRNFDGKYAGPKTMRWGVEQSRNLMTVRTASQTGMPKIIANAAKLGVGDYSKTPYLSIALGAGETTVQRLVNAYAILANQGREVRPTLIDYIQDRNGKVIFRSDNRCAVMEGCNADDWNGKEMPRPPLRSKQLLDPQAAYQMVHIMEGVIERGTATVLRDLNRPMFGKTGTTSGPTNVWFVGGTPDVVGGVYLGYDHPRPMGHAAQGGRVAAPIFKQFAQTAFKDAEKVPFVAPAGIRMVRIDRVTGKRVFGTFPTTEDPKSSVIWEAFQPETEPRRSYRREDRAEAEADQAAAGKPKAPRAVKPKTQPEDFLQRQGGIY</sequence>